<evidence type="ECO:0000313" key="3">
    <source>
        <dbReference type="Proteomes" id="UP000478417"/>
    </source>
</evidence>
<keyword evidence="3" id="KW-1185">Reference proteome</keyword>
<protein>
    <submittedName>
        <fullName evidence="2">Serine/threonine-protein phosphatase</fullName>
    </submittedName>
</protein>
<evidence type="ECO:0000259" key="1">
    <source>
        <dbReference type="PROSITE" id="PS51746"/>
    </source>
</evidence>
<dbReference type="InterPro" id="IPR015655">
    <property type="entry name" value="PP2C"/>
</dbReference>
<dbReference type="RefSeq" id="WP_163962301.1">
    <property type="nucleotide sequence ID" value="NZ_JAAGNX010000001.1"/>
</dbReference>
<comment type="caution">
    <text evidence="2">The sequence shown here is derived from an EMBL/GenBank/DDBJ whole genome shotgun (WGS) entry which is preliminary data.</text>
</comment>
<dbReference type="InterPro" id="IPR001932">
    <property type="entry name" value="PPM-type_phosphatase-like_dom"/>
</dbReference>
<dbReference type="SMART" id="SM00332">
    <property type="entry name" value="PP2Cc"/>
    <property type="match status" value="1"/>
</dbReference>
<name>A0A6B2M0Z9_9BACT</name>
<dbReference type="EMBL" id="JAAGNX010000001">
    <property type="protein sequence ID" value="NDV61400.1"/>
    <property type="molecule type" value="Genomic_DNA"/>
</dbReference>
<dbReference type="SMART" id="SM00331">
    <property type="entry name" value="PP2C_SIG"/>
    <property type="match status" value="1"/>
</dbReference>
<gene>
    <name evidence="2" type="ORF">G0Q06_02940</name>
</gene>
<dbReference type="Proteomes" id="UP000478417">
    <property type="component" value="Unassembled WGS sequence"/>
</dbReference>
<dbReference type="GO" id="GO:0004722">
    <property type="term" value="F:protein serine/threonine phosphatase activity"/>
    <property type="evidence" value="ECO:0007669"/>
    <property type="project" value="InterPro"/>
</dbReference>
<dbReference type="PROSITE" id="PS51746">
    <property type="entry name" value="PPM_2"/>
    <property type="match status" value="1"/>
</dbReference>
<dbReference type="AlphaFoldDB" id="A0A6B2M0Z9"/>
<dbReference type="InterPro" id="IPR036457">
    <property type="entry name" value="PPM-type-like_dom_sf"/>
</dbReference>
<dbReference type="CDD" id="cd00143">
    <property type="entry name" value="PP2Cc"/>
    <property type="match status" value="1"/>
</dbReference>
<dbReference type="SUPFAM" id="SSF81606">
    <property type="entry name" value="PP2C-like"/>
    <property type="match status" value="1"/>
</dbReference>
<evidence type="ECO:0000313" key="2">
    <source>
        <dbReference type="EMBL" id="NDV61400.1"/>
    </source>
</evidence>
<dbReference type="PANTHER" id="PTHR47992">
    <property type="entry name" value="PROTEIN PHOSPHATASE"/>
    <property type="match status" value="1"/>
</dbReference>
<dbReference type="Gene3D" id="3.60.40.10">
    <property type="entry name" value="PPM-type phosphatase domain"/>
    <property type="match status" value="1"/>
</dbReference>
<reference evidence="2 3" key="1">
    <citation type="submission" date="2020-02" db="EMBL/GenBank/DDBJ databases">
        <title>Albibacoteraceae fam. nov., the first described family within the subdivision 4 Verrucomicrobia.</title>
        <authorList>
            <person name="Xi F."/>
        </authorList>
    </citation>
    <scope>NUCLEOTIDE SEQUENCE [LARGE SCALE GENOMIC DNA]</scope>
    <source>
        <strain evidence="2 3">CK1056</strain>
    </source>
</reference>
<proteinExistence type="predicted"/>
<organism evidence="2 3">
    <name type="scientific">Oceanipulchritudo coccoides</name>
    <dbReference type="NCBI Taxonomy" id="2706888"/>
    <lineage>
        <taxon>Bacteria</taxon>
        <taxon>Pseudomonadati</taxon>
        <taxon>Verrucomicrobiota</taxon>
        <taxon>Opitutia</taxon>
        <taxon>Puniceicoccales</taxon>
        <taxon>Oceanipulchritudinaceae</taxon>
        <taxon>Oceanipulchritudo</taxon>
    </lineage>
</organism>
<accession>A0A6B2M0Z9</accession>
<dbReference type="Pfam" id="PF13672">
    <property type="entry name" value="PP2C_2"/>
    <property type="match status" value="1"/>
</dbReference>
<feature type="domain" description="PPM-type phosphatase" evidence="1">
    <location>
        <begin position="13"/>
        <end position="276"/>
    </location>
</feature>
<sequence>MGARESDECDLRWWGLTDKGPFRKNNEDAFLALTFDENEVRLLGKEGEADFSLGDFVFAVSDGMGGARAGEFASRIAVQKITERFPKKFRTEAIQQPGGHEAALERLTGYIHAEMRVMGMHYEECSGMGATLSLLWLTPGKGYFCHVGDSRIYHLTADGSMTQLTEDHTHVGWLLREGKMNEREARFHEGRHMLQMALGGSTTNLNPHIGSVDISPGDSFVLCTDGLIEGLWDNTIRRLMKEPPPLLAGLPPAQRLLSEALSESGRDNTTVIVLQL</sequence>